<keyword evidence="1" id="KW-0732">Signal</keyword>
<dbReference type="EMBL" id="DVML01000020">
    <property type="protein sequence ID" value="HIU22587.1"/>
    <property type="molecule type" value="Genomic_DNA"/>
</dbReference>
<organism evidence="2 3">
    <name type="scientific">Candidatus Fimihabitans intestinipullorum</name>
    <dbReference type="NCBI Taxonomy" id="2840820"/>
    <lineage>
        <taxon>Bacteria</taxon>
        <taxon>Bacillati</taxon>
        <taxon>Mycoplasmatota</taxon>
        <taxon>Mycoplasmatota incertae sedis</taxon>
        <taxon>Candidatus Fimihabitans</taxon>
    </lineage>
</organism>
<dbReference type="Gene3D" id="3.40.30.10">
    <property type="entry name" value="Glutaredoxin"/>
    <property type="match status" value="1"/>
</dbReference>
<dbReference type="Proteomes" id="UP000824087">
    <property type="component" value="Unassembled WGS sequence"/>
</dbReference>
<accession>A0A9D1HV34</accession>
<evidence type="ECO:0000313" key="2">
    <source>
        <dbReference type="EMBL" id="HIU22587.1"/>
    </source>
</evidence>
<dbReference type="AlphaFoldDB" id="A0A9D1HV34"/>
<evidence type="ECO:0000313" key="3">
    <source>
        <dbReference type="Proteomes" id="UP000824087"/>
    </source>
</evidence>
<protein>
    <recommendedName>
        <fullName evidence="4">Lipoprotein</fullName>
    </recommendedName>
</protein>
<evidence type="ECO:0008006" key="4">
    <source>
        <dbReference type="Google" id="ProtNLM"/>
    </source>
</evidence>
<reference evidence="2" key="1">
    <citation type="submission" date="2020-10" db="EMBL/GenBank/DDBJ databases">
        <authorList>
            <person name="Gilroy R."/>
        </authorList>
    </citation>
    <scope>NUCLEOTIDE SEQUENCE</scope>
    <source>
        <strain evidence="2">CHK197-8231</strain>
    </source>
</reference>
<gene>
    <name evidence="2" type="ORF">IAD49_03290</name>
</gene>
<dbReference type="PROSITE" id="PS51257">
    <property type="entry name" value="PROKAR_LIPOPROTEIN"/>
    <property type="match status" value="1"/>
</dbReference>
<feature type="signal peptide" evidence="1">
    <location>
        <begin position="1"/>
        <end position="20"/>
    </location>
</feature>
<evidence type="ECO:0000256" key="1">
    <source>
        <dbReference type="SAM" id="SignalP"/>
    </source>
</evidence>
<sequence>MRKFGIILLVCCSLFLFVGCGDKKVQTEEKQELTDGEKFKKEYEQYNKYVADDGTKEYPQVTITEDNKMKYSSFKEVKEILKDGTGVVFFGNAKSAWTRNVVPILIESAKEVGVDTIYYYDHYEDRDEKHLDSSGNIIIDKDGTEEYQELVTILYSELGPYEGLNNDTIKRLYYPTVVFVSDGLILGSHIGTIESQTDPKVNLSSAEQEELKEIYAHYMGLMQES</sequence>
<comment type="caution">
    <text evidence="2">The sequence shown here is derived from an EMBL/GenBank/DDBJ whole genome shotgun (WGS) entry which is preliminary data.</text>
</comment>
<proteinExistence type="predicted"/>
<reference evidence="2" key="2">
    <citation type="journal article" date="2021" name="PeerJ">
        <title>Extensive microbial diversity within the chicken gut microbiome revealed by metagenomics and culture.</title>
        <authorList>
            <person name="Gilroy R."/>
            <person name="Ravi A."/>
            <person name="Getino M."/>
            <person name="Pursley I."/>
            <person name="Horton D.L."/>
            <person name="Alikhan N.F."/>
            <person name="Baker D."/>
            <person name="Gharbi K."/>
            <person name="Hall N."/>
            <person name="Watson M."/>
            <person name="Adriaenssens E.M."/>
            <person name="Foster-Nyarko E."/>
            <person name="Jarju S."/>
            <person name="Secka A."/>
            <person name="Antonio M."/>
            <person name="Oren A."/>
            <person name="Chaudhuri R.R."/>
            <person name="La Ragione R."/>
            <person name="Hildebrand F."/>
            <person name="Pallen M.J."/>
        </authorList>
    </citation>
    <scope>NUCLEOTIDE SEQUENCE</scope>
    <source>
        <strain evidence="2">CHK197-8231</strain>
    </source>
</reference>
<name>A0A9D1HV34_9BACT</name>
<feature type="chain" id="PRO_5039261533" description="Lipoprotein" evidence="1">
    <location>
        <begin position="21"/>
        <end position="225"/>
    </location>
</feature>